<feature type="domain" description="HTH lysR-type" evidence="5">
    <location>
        <begin position="1"/>
        <end position="58"/>
    </location>
</feature>
<organism evidence="6 7">
    <name type="scientific">Enterococcus florum</name>
    <dbReference type="NCBI Taxonomy" id="2480627"/>
    <lineage>
        <taxon>Bacteria</taxon>
        <taxon>Bacillati</taxon>
        <taxon>Bacillota</taxon>
        <taxon>Bacilli</taxon>
        <taxon>Lactobacillales</taxon>
        <taxon>Enterococcaceae</taxon>
        <taxon>Enterococcus</taxon>
    </lineage>
</organism>
<evidence type="ECO:0000256" key="4">
    <source>
        <dbReference type="ARBA" id="ARBA00023163"/>
    </source>
</evidence>
<gene>
    <name evidence="6" type="ORF">NRIC_08920</name>
</gene>
<dbReference type="GO" id="GO:0003700">
    <property type="term" value="F:DNA-binding transcription factor activity"/>
    <property type="evidence" value="ECO:0007669"/>
    <property type="project" value="InterPro"/>
</dbReference>
<dbReference type="InterPro" id="IPR000847">
    <property type="entry name" value="LysR_HTH_N"/>
</dbReference>
<accession>A0A4P5P9U6</accession>
<proteinExistence type="inferred from homology"/>
<dbReference type="PROSITE" id="PS50931">
    <property type="entry name" value="HTH_LYSR"/>
    <property type="match status" value="1"/>
</dbReference>
<dbReference type="AlphaFoldDB" id="A0A4P5P9U6"/>
<dbReference type="SUPFAM" id="SSF53850">
    <property type="entry name" value="Periplasmic binding protein-like II"/>
    <property type="match status" value="1"/>
</dbReference>
<dbReference type="InterPro" id="IPR005119">
    <property type="entry name" value="LysR_subst-bd"/>
</dbReference>
<dbReference type="RefSeq" id="WP_146621487.1">
    <property type="nucleotide sequence ID" value="NZ_BJCC01000008.1"/>
</dbReference>
<reference evidence="7" key="1">
    <citation type="submission" date="2019-02" db="EMBL/GenBank/DDBJ databases">
        <title>Draft genome sequence of Enterococcus sp. Gos25-1.</title>
        <authorList>
            <person name="Tanaka N."/>
            <person name="Shiwa Y."/>
            <person name="Fujita N."/>
        </authorList>
    </citation>
    <scope>NUCLEOTIDE SEQUENCE [LARGE SCALE GENOMIC DNA]</scope>
    <source>
        <strain evidence="7">Gos25-1</strain>
    </source>
</reference>
<evidence type="ECO:0000256" key="1">
    <source>
        <dbReference type="ARBA" id="ARBA00009437"/>
    </source>
</evidence>
<dbReference type="Proteomes" id="UP000290567">
    <property type="component" value="Unassembled WGS sequence"/>
</dbReference>
<keyword evidence="2" id="KW-0805">Transcription regulation</keyword>
<comment type="similarity">
    <text evidence="1">Belongs to the LysR transcriptional regulatory family.</text>
</comment>
<dbReference type="Pfam" id="PF03466">
    <property type="entry name" value="LysR_substrate"/>
    <property type="match status" value="1"/>
</dbReference>
<dbReference type="InterPro" id="IPR036388">
    <property type="entry name" value="WH-like_DNA-bd_sf"/>
</dbReference>
<dbReference type="Gene3D" id="3.40.190.290">
    <property type="match status" value="1"/>
</dbReference>
<evidence type="ECO:0000259" key="5">
    <source>
        <dbReference type="PROSITE" id="PS50931"/>
    </source>
</evidence>
<dbReference type="InterPro" id="IPR036390">
    <property type="entry name" value="WH_DNA-bd_sf"/>
</dbReference>
<dbReference type="PANTHER" id="PTHR30126">
    <property type="entry name" value="HTH-TYPE TRANSCRIPTIONAL REGULATOR"/>
    <property type="match status" value="1"/>
</dbReference>
<dbReference type="FunFam" id="1.10.10.10:FF:000001">
    <property type="entry name" value="LysR family transcriptional regulator"/>
    <property type="match status" value="1"/>
</dbReference>
<evidence type="ECO:0000313" key="7">
    <source>
        <dbReference type="Proteomes" id="UP000290567"/>
    </source>
</evidence>
<dbReference type="PRINTS" id="PR00039">
    <property type="entry name" value="HTHLYSR"/>
</dbReference>
<evidence type="ECO:0000256" key="3">
    <source>
        <dbReference type="ARBA" id="ARBA00023125"/>
    </source>
</evidence>
<dbReference type="Pfam" id="PF00126">
    <property type="entry name" value="HTH_1"/>
    <property type="match status" value="1"/>
</dbReference>
<protein>
    <submittedName>
        <fullName evidence="6">LysR family transcriptional regulator</fullName>
    </submittedName>
</protein>
<keyword evidence="3" id="KW-0238">DNA-binding</keyword>
<dbReference type="Gene3D" id="1.10.10.10">
    <property type="entry name" value="Winged helix-like DNA-binding domain superfamily/Winged helix DNA-binding domain"/>
    <property type="match status" value="1"/>
</dbReference>
<sequence>MNIRQLKLFLTVAELENITEAADKSFISQPAVSQTIQELESEIGVRLFDRPGKSIRLNPAGNAFFQRVKHFIREYESLEDFAGYLEKKAPMKLGANLTIANFWLPQLLPAFIEEGNHLTVRADSAETIVTALLNQELDMALLEGVITNKELTVEVFDQYELVVVVAKHHPLAQKNQLTVEEFIRYPLLLREQGSALRDTLDSWLFIQQKQADPMMTSINSPALLAMAATGTGITFLPEQLVTQSQYQEQVVCLRFQEKRLFNPVQLVYQTEHLFTETMSRFRERVLKQNQGSDEYGSNNG</sequence>
<dbReference type="OrthoDB" id="9803735at2"/>
<dbReference type="CDD" id="cd05466">
    <property type="entry name" value="PBP2_LTTR_substrate"/>
    <property type="match status" value="1"/>
</dbReference>
<dbReference type="GO" id="GO:0000976">
    <property type="term" value="F:transcription cis-regulatory region binding"/>
    <property type="evidence" value="ECO:0007669"/>
    <property type="project" value="TreeGrafter"/>
</dbReference>
<dbReference type="SUPFAM" id="SSF46785">
    <property type="entry name" value="Winged helix' DNA-binding domain"/>
    <property type="match status" value="1"/>
</dbReference>
<name>A0A4P5P9U6_9ENTE</name>
<evidence type="ECO:0000313" key="6">
    <source>
        <dbReference type="EMBL" id="GCF93001.1"/>
    </source>
</evidence>
<keyword evidence="7" id="KW-1185">Reference proteome</keyword>
<dbReference type="EMBL" id="BJCC01000008">
    <property type="protein sequence ID" value="GCF93001.1"/>
    <property type="molecule type" value="Genomic_DNA"/>
</dbReference>
<evidence type="ECO:0000256" key="2">
    <source>
        <dbReference type="ARBA" id="ARBA00023015"/>
    </source>
</evidence>
<comment type="caution">
    <text evidence="6">The sequence shown here is derived from an EMBL/GenBank/DDBJ whole genome shotgun (WGS) entry which is preliminary data.</text>
</comment>
<dbReference type="PANTHER" id="PTHR30126:SF39">
    <property type="entry name" value="HTH-TYPE TRANSCRIPTIONAL REGULATOR CYSL"/>
    <property type="match status" value="1"/>
</dbReference>
<keyword evidence="4" id="KW-0804">Transcription</keyword>